<keyword evidence="4" id="KW-1185">Reference proteome</keyword>
<dbReference type="GO" id="GO:0005737">
    <property type="term" value="C:cytoplasm"/>
    <property type="evidence" value="ECO:0007669"/>
    <property type="project" value="TreeGrafter"/>
</dbReference>
<dbReference type="PANTHER" id="PTHR13847:SF281">
    <property type="entry name" value="FAD DEPENDENT OXIDOREDUCTASE DOMAIN-CONTAINING PROTEIN"/>
    <property type="match status" value="1"/>
</dbReference>
<protein>
    <submittedName>
        <fullName evidence="3">FAD-binding oxidoreductase</fullName>
    </submittedName>
</protein>
<accession>A0A370L6D4</accession>
<organism evidence="3 4">
    <name type="scientific">Bosea caraganae</name>
    <dbReference type="NCBI Taxonomy" id="2763117"/>
    <lineage>
        <taxon>Bacteria</taxon>
        <taxon>Pseudomonadati</taxon>
        <taxon>Pseudomonadota</taxon>
        <taxon>Alphaproteobacteria</taxon>
        <taxon>Hyphomicrobiales</taxon>
        <taxon>Boseaceae</taxon>
        <taxon>Bosea</taxon>
    </lineage>
</organism>
<sequence>MIPYIDSYYSRTLADPRERAALAGIETADVCIIGAGLAGLTTALELVRAGRSVVLLEAEAVGWGASGRNGGFVSPGYSRGLSSLEAAIGEEPARKLYGLSIEGMDIVAENIRALGITDAQRVDGILRVIRYNDPGSLQRMRNKAWDRHNYRLDFWDTDKVRETLVSKKYRQALLDPQAFHIHPLNYARALAAAIEAAGGRIFEHSRAVSAELDQPEKIIRTAAGEVRAEHVVFTGGGYTDRLVPRLRDSQLPIATYVLITEPAPERLATAIRTRAAALDDRRASDYYRLVDDGRRLLWGGRITTRTSEPRRLAEMLRRSITDTYPQLDGIKVEAAWTGLMSYARHLMPQIGQLQPNVWHCLGFGGHGLNTTAIGGRVVAEAITGQSDRVRLFEPFGLVWNGGPAGRAAVQLTYWRYQALDWLREARAG</sequence>
<keyword evidence="1" id="KW-0560">Oxidoreductase</keyword>
<gene>
    <name evidence="3" type="ORF">DWE98_13620</name>
</gene>
<dbReference type="Proteomes" id="UP000255207">
    <property type="component" value="Unassembled WGS sequence"/>
</dbReference>
<evidence type="ECO:0000259" key="2">
    <source>
        <dbReference type="Pfam" id="PF01266"/>
    </source>
</evidence>
<dbReference type="Pfam" id="PF01266">
    <property type="entry name" value="DAO"/>
    <property type="match status" value="1"/>
</dbReference>
<dbReference type="InterPro" id="IPR036188">
    <property type="entry name" value="FAD/NAD-bd_sf"/>
</dbReference>
<proteinExistence type="predicted"/>
<dbReference type="OrthoDB" id="9806601at2"/>
<dbReference type="EMBL" id="QQTP01000006">
    <property type="protein sequence ID" value="RDJ24708.1"/>
    <property type="molecule type" value="Genomic_DNA"/>
</dbReference>
<dbReference type="InterPro" id="IPR006076">
    <property type="entry name" value="FAD-dep_OxRdtase"/>
</dbReference>
<evidence type="ECO:0000313" key="3">
    <source>
        <dbReference type="EMBL" id="RDJ24708.1"/>
    </source>
</evidence>
<dbReference type="AlphaFoldDB" id="A0A370L6D4"/>
<evidence type="ECO:0000313" key="4">
    <source>
        <dbReference type="Proteomes" id="UP000255207"/>
    </source>
</evidence>
<reference evidence="4" key="1">
    <citation type="submission" date="2018-07" db="EMBL/GenBank/DDBJ databases">
        <authorList>
            <person name="Safronova V.I."/>
            <person name="Chirak E.R."/>
            <person name="Sazanova A.L."/>
        </authorList>
    </citation>
    <scope>NUCLEOTIDE SEQUENCE [LARGE SCALE GENOMIC DNA]</scope>
    <source>
        <strain evidence="4">RCAM04685</strain>
    </source>
</reference>
<evidence type="ECO:0000256" key="1">
    <source>
        <dbReference type="ARBA" id="ARBA00023002"/>
    </source>
</evidence>
<name>A0A370L6D4_9HYPH</name>
<dbReference type="Gene3D" id="3.30.9.10">
    <property type="entry name" value="D-Amino Acid Oxidase, subunit A, domain 2"/>
    <property type="match status" value="1"/>
</dbReference>
<dbReference type="GO" id="GO:0016491">
    <property type="term" value="F:oxidoreductase activity"/>
    <property type="evidence" value="ECO:0007669"/>
    <property type="project" value="UniProtKB-KW"/>
</dbReference>
<feature type="domain" description="FAD dependent oxidoreductase" evidence="2">
    <location>
        <begin position="29"/>
        <end position="380"/>
    </location>
</feature>
<comment type="caution">
    <text evidence="3">The sequence shown here is derived from an EMBL/GenBank/DDBJ whole genome shotgun (WGS) entry which is preliminary data.</text>
</comment>
<dbReference type="Gene3D" id="3.50.50.60">
    <property type="entry name" value="FAD/NAD(P)-binding domain"/>
    <property type="match status" value="1"/>
</dbReference>
<dbReference type="PANTHER" id="PTHR13847">
    <property type="entry name" value="SARCOSINE DEHYDROGENASE-RELATED"/>
    <property type="match status" value="1"/>
</dbReference>
<dbReference type="SUPFAM" id="SSF51905">
    <property type="entry name" value="FAD/NAD(P)-binding domain"/>
    <property type="match status" value="1"/>
</dbReference>